<dbReference type="GO" id="GO:0016627">
    <property type="term" value="F:oxidoreductase activity, acting on the CH-CH group of donors"/>
    <property type="evidence" value="ECO:0007669"/>
    <property type="project" value="InterPro"/>
</dbReference>
<evidence type="ECO:0000256" key="6">
    <source>
        <dbReference type="RuleBase" id="RU362125"/>
    </source>
</evidence>
<dbReference type="GO" id="GO:0050660">
    <property type="term" value="F:flavin adenine dinucleotide binding"/>
    <property type="evidence" value="ECO:0007669"/>
    <property type="project" value="InterPro"/>
</dbReference>
<dbReference type="InterPro" id="IPR006091">
    <property type="entry name" value="Acyl-CoA_Oxase/DH_mid-dom"/>
</dbReference>
<comment type="similarity">
    <text evidence="2 6">Belongs to the acyl-CoA dehydrogenase family.</text>
</comment>
<dbReference type="OrthoDB" id="2431337at2"/>
<dbReference type="GO" id="GO:0005886">
    <property type="term" value="C:plasma membrane"/>
    <property type="evidence" value="ECO:0007669"/>
    <property type="project" value="TreeGrafter"/>
</dbReference>
<feature type="domain" description="Acyl-CoA dehydrogenase/oxidase C-terminal" evidence="7">
    <location>
        <begin position="264"/>
        <end position="437"/>
    </location>
</feature>
<dbReference type="SUPFAM" id="SSF56645">
    <property type="entry name" value="Acyl-CoA dehydrogenase NM domain-like"/>
    <property type="match status" value="1"/>
</dbReference>
<dbReference type="SUPFAM" id="SSF47203">
    <property type="entry name" value="Acyl-CoA dehydrogenase C-terminal domain-like"/>
    <property type="match status" value="1"/>
</dbReference>
<evidence type="ECO:0000313" key="11">
    <source>
        <dbReference type="Proteomes" id="UP000035088"/>
    </source>
</evidence>
<evidence type="ECO:0000259" key="7">
    <source>
        <dbReference type="Pfam" id="PF00441"/>
    </source>
</evidence>
<dbReference type="InterPro" id="IPR037069">
    <property type="entry name" value="AcylCoA_DH/ox_N_sf"/>
</dbReference>
<dbReference type="InterPro" id="IPR036250">
    <property type="entry name" value="AcylCo_DH-like_C"/>
</dbReference>
<keyword evidence="4 6" id="KW-0274">FAD</keyword>
<name>G7GZZ1_9ACTN</name>
<evidence type="ECO:0000259" key="8">
    <source>
        <dbReference type="Pfam" id="PF02770"/>
    </source>
</evidence>
<dbReference type="EMBL" id="BAEE01000030">
    <property type="protein sequence ID" value="GAB09166.1"/>
    <property type="molecule type" value="Genomic_DNA"/>
</dbReference>
<sequence>MTSINLADRSVDLGEWAAATPDADIVFARAVRAWLDENLAGEFAHLRGRGGPGSEHEFFDARLAWDRHLARAGWTCLGWPSRHGGRGATMSQRIIFHQEYARANAPARVNHLGEELLGPTLIEYGTEEQQRRFLPGIVDVTELWAQGYSEPGAGSDLAGVATTARLDGDHWLVNGQKIWTSLAHQAQWVFVIARTEPAGAGSEASGPSPARAQRHAGLSFLLVPLDQPGITVRPIQQLTGTSEFNEVFFDDARTEADLIVGEPGKGWSVAMGLLQFERGVSTLGQQVGFARELDNLVAVARANGAIANPEIATALKRARIELTVMRAHAQRTLDTELGGSGAARTTHGFDTAAGDASVAKLLWANWHRRLGELAMQVVGAPSLVGPATTTEGVPNDLTDPENVELDEWQRLFLFTRADTIYGGSNEVQRNIIAERVLGLPREARA</sequence>
<gene>
    <name evidence="10" type="ORF">GOARA_030_00060</name>
</gene>
<keyword evidence="11" id="KW-1185">Reference proteome</keyword>
<feature type="domain" description="Acyl-CoA dehydrogenase/oxidase N-terminal" evidence="9">
    <location>
        <begin position="27"/>
        <end position="139"/>
    </location>
</feature>
<dbReference type="Gene3D" id="1.20.140.10">
    <property type="entry name" value="Butyryl-CoA Dehydrogenase, subunit A, domain 3"/>
    <property type="match status" value="1"/>
</dbReference>
<keyword evidence="3 6" id="KW-0285">Flavoprotein</keyword>
<dbReference type="InterPro" id="IPR052161">
    <property type="entry name" value="Mycobact_Acyl-CoA_DH"/>
</dbReference>
<dbReference type="InterPro" id="IPR009075">
    <property type="entry name" value="AcylCo_DH/oxidase_C"/>
</dbReference>
<reference evidence="10 11" key="1">
    <citation type="submission" date="2011-11" db="EMBL/GenBank/DDBJ databases">
        <title>Whole genome shotgun sequence of Gordonia araii NBRC 100433.</title>
        <authorList>
            <person name="Yoshida Y."/>
            <person name="Hosoyama A."/>
            <person name="Tsuchikane K."/>
            <person name="Katsumata H."/>
            <person name="Yamazaki S."/>
            <person name="Fujita N."/>
        </authorList>
    </citation>
    <scope>NUCLEOTIDE SEQUENCE [LARGE SCALE GENOMIC DNA]</scope>
    <source>
        <strain evidence="10 11">NBRC 100433</strain>
    </source>
</reference>
<dbReference type="Pfam" id="PF02771">
    <property type="entry name" value="Acyl-CoA_dh_N"/>
    <property type="match status" value="1"/>
</dbReference>
<evidence type="ECO:0000256" key="4">
    <source>
        <dbReference type="ARBA" id="ARBA00022827"/>
    </source>
</evidence>
<comment type="caution">
    <text evidence="10">The sequence shown here is derived from an EMBL/GenBank/DDBJ whole genome shotgun (WGS) entry which is preliminary data.</text>
</comment>
<comment type="cofactor">
    <cofactor evidence="1 6">
        <name>FAD</name>
        <dbReference type="ChEBI" id="CHEBI:57692"/>
    </cofactor>
</comment>
<evidence type="ECO:0000256" key="3">
    <source>
        <dbReference type="ARBA" id="ARBA00022630"/>
    </source>
</evidence>
<dbReference type="Gene3D" id="1.10.540.10">
    <property type="entry name" value="Acyl-CoA dehydrogenase/oxidase, N-terminal domain"/>
    <property type="match status" value="1"/>
</dbReference>
<organism evidence="10 11">
    <name type="scientific">Gordonia araii NBRC 100433</name>
    <dbReference type="NCBI Taxonomy" id="1073574"/>
    <lineage>
        <taxon>Bacteria</taxon>
        <taxon>Bacillati</taxon>
        <taxon>Actinomycetota</taxon>
        <taxon>Actinomycetes</taxon>
        <taxon>Mycobacteriales</taxon>
        <taxon>Gordoniaceae</taxon>
        <taxon>Gordonia</taxon>
    </lineage>
</organism>
<evidence type="ECO:0000256" key="1">
    <source>
        <dbReference type="ARBA" id="ARBA00001974"/>
    </source>
</evidence>
<keyword evidence="5 6" id="KW-0560">Oxidoreductase</keyword>
<dbReference type="AlphaFoldDB" id="G7GZZ1"/>
<dbReference type="InterPro" id="IPR046373">
    <property type="entry name" value="Acyl-CoA_Oxase/DH_mid-dom_sf"/>
</dbReference>
<dbReference type="Gene3D" id="2.40.110.10">
    <property type="entry name" value="Butyryl-CoA Dehydrogenase, subunit A, domain 2"/>
    <property type="match status" value="1"/>
</dbReference>
<protein>
    <submittedName>
        <fullName evidence="10">Putative acyl-CoA dehydrogenase</fullName>
    </submittedName>
</protein>
<dbReference type="RefSeq" id="WP_007321243.1">
    <property type="nucleotide sequence ID" value="NZ_BAEE01000030.1"/>
</dbReference>
<accession>G7GZZ1</accession>
<feature type="domain" description="Acyl-CoA oxidase/dehydrogenase middle" evidence="8">
    <location>
        <begin position="145"/>
        <end position="251"/>
    </location>
</feature>
<evidence type="ECO:0000313" key="10">
    <source>
        <dbReference type="EMBL" id="GAB09166.1"/>
    </source>
</evidence>
<dbReference type="Pfam" id="PF02770">
    <property type="entry name" value="Acyl-CoA_dh_M"/>
    <property type="match status" value="1"/>
</dbReference>
<dbReference type="STRING" id="1073574.GOARA_030_00060"/>
<dbReference type="Proteomes" id="UP000035088">
    <property type="component" value="Unassembled WGS sequence"/>
</dbReference>
<dbReference type="PANTHER" id="PTHR43292">
    <property type="entry name" value="ACYL-COA DEHYDROGENASE"/>
    <property type="match status" value="1"/>
</dbReference>
<dbReference type="InterPro" id="IPR009100">
    <property type="entry name" value="AcylCoA_DH/oxidase_NM_dom_sf"/>
</dbReference>
<evidence type="ECO:0000256" key="2">
    <source>
        <dbReference type="ARBA" id="ARBA00009347"/>
    </source>
</evidence>
<evidence type="ECO:0000256" key="5">
    <source>
        <dbReference type="ARBA" id="ARBA00023002"/>
    </source>
</evidence>
<dbReference type="InterPro" id="IPR013786">
    <property type="entry name" value="AcylCoA_DH/ox_N"/>
</dbReference>
<proteinExistence type="inferred from homology"/>
<dbReference type="PANTHER" id="PTHR43292:SF3">
    <property type="entry name" value="ACYL-COA DEHYDROGENASE FADE29"/>
    <property type="match status" value="1"/>
</dbReference>
<evidence type="ECO:0000259" key="9">
    <source>
        <dbReference type="Pfam" id="PF02771"/>
    </source>
</evidence>
<dbReference type="Pfam" id="PF00441">
    <property type="entry name" value="Acyl-CoA_dh_1"/>
    <property type="match status" value="1"/>
</dbReference>